<feature type="binding site" evidence="10">
    <location>
        <begin position="101"/>
        <end position="110"/>
    </location>
    <ligand>
        <name>FMN</name>
        <dbReference type="ChEBI" id="CHEBI:58210"/>
    </ligand>
</feature>
<dbReference type="Pfam" id="PF00667">
    <property type="entry name" value="FAD_binding_1"/>
    <property type="match status" value="1"/>
</dbReference>
<dbReference type="GO" id="GO:0003958">
    <property type="term" value="F:NADPH-hemoprotein reductase activity"/>
    <property type="evidence" value="ECO:0007669"/>
    <property type="project" value="UniProtKB-EC"/>
</dbReference>
<feature type="binding site" evidence="10">
    <location>
        <position position="631"/>
    </location>
    <ligand>
        <name>FAD</name>
        <dbReference type="ChEBI" id="CHEBI:57692"/>
    </ligand>
</feature>
<feature type="binding site" evidence="10">
    <location>
        <begin position="399"/>
        <end position="402"/>
    </location>
    <ligand>
        <name>FAD</name>
        <dbReference type="ChEBI" id="CHEBI:57692"/>
    </ligand>
</feature>
<dbReference type="InterPro" id="IPR023173">
    <property type="entry name" value="NADPH_Cyt_P450_Rdtase_alpha"/>
</dbReference>
<dbReference type="FunFam" id="1.20.990.10:FF:000013">
    <property type="entry name" value="NADPH-dependent diflavin oxidoreductase 1"/>
    <property type="match status" value="1"/>
</dbReference>
<protein>
    <recommendedName>
        <fullName evidence="10">NADPH-dependent diflavin oxidoreductase 1</fullName>
        <ecNumber evidence="10">1.18.1.-</ecNumber>
    </recommendedName>
    <alternativeName>
        <fullName evidence="10">NADPH-dependent FMN and FAD-containing oxidoreductase</fullName>
    </alternativeName>
</protein>
<evidence type="ECO:0000256" key="3">
    <source>
        <dbReference type="ARBA" id="ARBA00022490"/>
    </source>
</evidence>
<feature type="binding site" evidence="10">
    <location>
        <begin position="543"/>
        <end position="544"/>
    </location>
    <ligand>
        <name>NADP(+)</name>
        <dbReference type="ChEBI" id="CHEBI:58349"/>
    </ligand>
</feature>
<dbReference type="Pfam" id="PF00258">
    <property type="entry name" value="Flavodoxin_1"/>
    <property type="match status" value="1"/>
</dbReference>
<evidence type="ECO:0000256" key="2">
    <source>
        <dbReference type="ARBA" id="ARBA00001974"/>
    </source>
</evidence>
<dbReference type="InterPro" id="IPR001433">
    <property type="entry name" value="OxRdtase_FAD/NAD-bd"/>
</dbReference>
<keyword evidence="10" id="KW-0496">Mitochondrion</keyword>
<keyword evidence="3 10" id="KW-0963">Cytoplasm</keyword>
<comment type="similarity">
    <text evidence="10">In the C-terminal section; belongs to the flavoprotein pyridine nucleotide cytochrome reductase family.</text>
</comment>
<dbReference type="InterPro" id="IPR001094">
    <property type="entry name" value="Flavdoxin-like"/>
</dbReference>
<comment type="similarity">
    <text evidence="10">Belongs to the NADPH-dependent diflavin oxidoreductase NDOR1 family.</text>
</comment>
<dbReference type="Proteomes" id="UP000053317">
    <property type="component" value="Unassembled WGS sequence"/>
</dbReference>
<feature type="binding site" evidence="10">
    <location>
        <position position="481"/>
    </location>
    <ligand>
        <name>NADP(+)</name>
        <dbReference type="ChEBI" id="CHEBI:58349"/>
    </ligand>
</feature>
<dbReference type="GO" id="GO:0010181">
    <property type="term" value="F:FMN binding"/>
    <property type="evidence" value="ECO:0007669"/>
    <property type="project" value="UniProtKB-UniRule"/>
</dbReference>
<dbReference type="PROSITE" id="PS51384">
    <property type="entry name" value="FAD_FR"/>
    <property type="match status" value="1"/>
</dbReference>
<feature type="domain" description="FAD-binding FR-type" evidence="12">
    <location>
        <begin position="218"/>
        <end position="466"/>
    </location>
</feature>
<dbReference type="SUPFAM" id="SSF52218">
    <property type="entry name" value="Flavoproteins"/>
    <property type="match status" value="1"/>
</dbReference>
<dbReference type="InterPro" id="IPR017927">
    <property type="entry name" value="FAD-bd_FR_type"/>
</dbReference>
<dbReference type="GO" id="GO:0016226">
    <property type="term" value="P:iron-sulfur cluster assembly"/>
    <property type="evidence" value="ECO:0007669"/>
    <property type="project" value="UniProtKB-UniRule"/>
</dbReference>
<dbReference type="PANTHER" id="PTHR19384:SF10">
    <property type="entry name" value="NADPH-DEPENDENT DIFLAVIN OXIDOREDUCTASE 1"/>
    <property type="match status" value="1"/>
</dbReference>
<keyword evidence="8 10" id="KW-0560">Oxidoreductase</keyword>
<reference evidence="13 14" key="1">
    <citation type="submission" date="2015-05" db="EMBL/GenBank/DDBJ databases">
        <title>Distinctive expansion of gene families associated with plant cell wall degradation and secondary metabolism in the genomes of grapevine trunk pathogens.</title>
        <authorList>
            <person name="Lawrence D.P."/>
            <person name="Travadon R."/>
            <person name="Rolshausen P.E."/>
            <person name="Baumgartner K."/>
        </authorList>
    </citation>
    <scope>NUCLEOTIDE SEQUENCE [LARGE SCALE GENOMIC DNA]</scope>
    <source>
        <strain evidence="13">UCRPC4</strain>
    </source>
</reference>
<dbReference type="PROSITE" id="PS50902">
    <property type="entry name" value="FLAVODOXIN_LIKE"/>
    <property type="match status" value="1"/>
</dbReference>
<dbReference type="GO" id="GO:0050661">
    <property type="term" value="F:NADP binding"/>
    <property type="evidence" value="ECO:0007669"/>
    <property type="project" value="UniProtKB-UniRule"/>
</dbReference>
<dbReference type="Gene3D" id="3.40.50.80">
    <property type="entry name" value="Nucleotide-binding domain of ferredoxin-NADP reductase (FNR) module"/>
    <property type="match status" value="1"/>
</dbReference>
<evidence type="ECO:0000256" key="6">
    <source>
        <dbReference type="ARBA" id="ARBA00022827"/>
    </source>
</evidence>
<dbReference type="GO" id="GO:0034599">
    <property type="term" value="P:cellular response to oxidative stress"/>
    <property type="evidence" value="ECO:0007669"/>
    <property type="project" value="EnsemblFungi"/>
</dbReference>
<dbReference type="OrthoDB" id="1856718at2759"/>
<keyword evidence="5 10" id="KW-0288">FMN</keyword>
<dbReference type="InterPro" id="IPR008254">
    <property type="entry name" value="Flavodoxin/NO_synth"/>
</dbReference>
<comment type="caution">
    <text evidence="13">The sequence shown here is derived from an EMBL/GenBank/DDBJ whole genome shotgun (WGS) entry which is preliminary data.</text>
</comment>
<dbReference type="InterPro" id="IPR029039">
    <property type="entry name" value="Flavoprotein-like_sf"/>
</dbReference>
<sequence length="631" mass="70430">MTSGLVNRTALVLYGTETGTSQDLAEELGQILERFRFQSYVLSLDCVSPNILSCFTLTVFVVSTTGQGDFPSNAKAFWTSLLKKKLDCGYLKGIKYALVGLGDSSYPKFNFAARKLDKRLLQLGATEIGEPCEADEQGDDSTERAFVSWCQAFKTSLSQEFPLPAGETPLSDDISLPSKRILESSFVDSHHKNADKFKGVSNTNFPSAEPDIDQRLIPGSVPAVLESNVRMTPEMHWQDVRYLTLSLESSMPYLPGDALAILPKNFYQDVDALIELMGWSGLADSPIRIKHDMSTVGPSLGHPDLAIAAQPMTLRSLLANFLDITAIPRRSFFAKIAKYTSNEMHQGRLLEFSDPQYIDEYYDYATRPRRSILEILQEFDSVKIPWEEAINIFPVMRPRQFSIASGGSLKRNADGTSRFELLVAIVKYRTVIKKIRQGVCTRYLAALPAGSRLNIILRSEGRLHSRPQEFTGSHILIGAGTGIAPLRAVLFEKDFVHRKLGATESSTLIFGCRSENADYFFKDEWKAKSLQQKDPLRLLTAFSRDQKGKIYVQDRIREEAETLFAELYDNKATVVLCGSSGSMPKAVREALLEVLAEGFASLGISASERRSSAETYLADMEKSGRFRQETW</sequence>
<comment type="similarity">
    <text evidence="10">In the N-terminal section; belongs to the flavodoxin family.</text>
</comment>
<evidence type="ECO:0000259" key="11">
    <source>
        <dbReference type="PROSITE" id="PS50902"/>
    </source>
</evidence>
<keyword evidence="14" id="KW-1185">Reference proteome</keyword>
<evidence type="ECO:0000313" key="14">
    <source>
        <dbReference type="Proteomes" id="UP000053317"/>
    </source>
</evidence>
<evidence type="ECO:0000256" key="9">
    <source>
        <dbReference type="ARBA" id="ARBA00049342"/>
    </source>
</evidence>
<evidence type="ECO:0000256" key="4">
    <source>
        <dbReference type="ARBA" id="ARBA00022630"/>
    </source>
</evidence>
<dbReference type="SUPFAM" id="SSF52343">
    <property type="entry name" value="Ferredoxin reductase-like, C-terminal NADP-linked domain"/>
    <property type="match status" value="1"/>
</dbReference>
<evidence type="ECO:0000256" key="1">
    <source>
        <dbReference type="ARBA" id="ARBA00001917"/>
    </source>
</evidence>
<evidence type="ECO:0000256" key="8">
    <source>
        <dbReference type="ARBA" id="ARBA00023002"/>
    </source>
</evidence>
<feature type="binding site" evidence="10">
    <location>
        <begin position="16"/>
        <end position="21"/>
    </location>
    <ligand>
        <name>FMN</name>
        <dbReference type="ChEBI" id="CHEBI:58210"/>
    </ligand>
</feature>
<evidence type="ECO:0000259" key="12">
    <source>
        <dbReference type="PROSITE" id="PS51384"/>
    </source>
</evidence>
<dbReference type="InterPro" id="IPR028879">
    <property type="entry name" value="NDOR1"/>
</dbReference>
<dbReference type="PANTHER" id="PTHR19384">
    <property type="entry name" value="NITRIC OXIDE SYNTHASE-RELATED"/>
    <property type="match status" value="1"/>
</dbReference>
<dbReference type="GO" id="GO:0005829">
    <property type="term" value="C:cytosol"/>
    <property type="evidence" value="ECO:0007669"/>
    <property type="project" value="EnsemblFungi"/>
</dbReference>
<dbReference type="EC" id="1.18.1.-" evidence="10"/>
<dbReference type="InterPro" id="IPR003097">
    <property type="entry name" value="CysJ-like_FAD-binding"/>
</dbReference>
<keyword evidence="4 10" id="KW-0285">Flavoprotein</keyword>
<dbReference type="GO" id="GO:0050660">
    <property type="term" value="F:flavin adenine dinucleotide binding"/>
    <property type="evidence" value="ECO:0007669"/>
    <property type="project" value="UniProtKB-UniRule"/>
</dbReference>
<name>A0A0G2E1B6_PHACM</name>
<feature type="binding site" evidence="10">
    <location>
        <begin position="63"/>
        <end position="66"/>
    </location>
    <ligand>
        <name>FMN</name>
        <dbReference type="ChEBI" id="CHEBI:58210"/>
    </ligand>
</feature>
<comment type="catalytic activity">
    <reaction evidence="10">
        <text>2 oxidized [2Fe-2S]-[protein] + NADPH = 2 reduced [2Fe-2S]-[protein] + NADP(+) + H(+)</text>
        <dbReference type="Rhea" id="RHEA:67716"/>
        <dbReference type="Rhea" id="RHEA-COMP:17327"/>
        <dbReference type="Rhea" id="RHEA-COMP:17328"/>
        <dbReference type="ChEBI" id="CHEBI:15378"/>
        <dbReference type="ChEBI" id="CHEBI:33737"/>
        <dbReference type="ChEBI" id="CHEBI:33738"/>
        <dbReference type="ChEBI" id="CHEBI:57783"/>
        <dbReference type="ChEBI" id="CHEBI:58349"/>
    </reaction>
</comment>
<dbReference type="InterPro" id="IPR017938">
    <property type="entry name" value="Riboflavin_synthase-like_b-brl"/>
</dbReference>
<dbReference type="InterPro" id="IPR001709">
    <property type="entry name" value="Flavoprot_Pyr_Nucl_cyt_Rdtase"/>
</dbReference>
<dbReference type="GO" id="GO:0097361">
    <property type="term" value="C:cytosolic [4Fe-4S] assembly targeting complex"/>
    <property type="evidence" value="ECO:0007669"/>
    <property type="project" value="EnsemblFungi"/>
</dbReference>
<comment type="function">
    <text evidence="10">NADPH-dependent reductase which is a central component of the cytosolic iron-sulfur (Fe-S) protein assembly (CIA) machinery. Transfers electrons from NADPH via its FAD and FMN prosthetic groups to the [2Fe-2S] cluster of DRE2, another key component of the CIA machinery. In turn, this reduced cluster provides electrons for assembly of cytosolic iron-sulfur cluster proteins. Positively controls H(2)O(2)-induced cell death.</text>
</comment>
<dbReference type="GO" id="GO:0045429">
    <property type="term" value="P:positive regulation of nitric oxide biosynthetic process"/>
    <property type="evidence" value="ECO:0007669"/>
    <property type="project" value="EnsemblFungi"/>
</dbReference>
<comment type="catalytic activity">
    <reaction evidence="9">
        <text>2 oxidized [cytochrome P450] + NADPH = 2 reduced [cytochrome P450] + NADP(+) + H(+)</text>
        <dbReference type="Rhea" id="RHEA:24040"/>
        <dbReference type="Rhea" id="RHEA-COMP:14627"/>
        <dbReference type="Rhea" id="RHEA-COMP:14628"/>
        <dbReference type="ChEBI" id="CHEBI:15378"/>
        <dbReference type="ChEBI" id="CHEBI:55376"/>
        <dbReference type="ChEBI" id="CHEBI:57783"/>
        <dbReference type="ChEBI" id="CHEBI:58349"/>
        <dbReference type="ChEBI" id="CHEBI:60344"/>
        <dbReference type="EC" id="1.6.2.4"/>
    </reaction>
</comment>
<keyword evidence="6 10" id="KW-0274">FAD</keyword>
<evidence type="ECO:0000256" key="10">
    <source>
        <dbReference type="HAMAP-Rule" id="MF_03178"/>
    </source>
</evidence>
<dbReference type="HAMAP" id="MF_03178">
    <property type="entry name" value="NDOR1"/>
    <property type="match status" value="1"/>
</dbReference>
<proteinExistence type="inferred from homology"/>
<evidence type="ECO:0000256" key="5">
    <source>
        <dbReference type="ARBA" id="ARBA00022643"/>
    </source>
</evidence>
<evidence type="ECO:0000256" key="7">
    <source>
        <dbReference type="ARBA" id="ARBA00022857"/>
    </source>
</evidence>
<comment type="cofactor">
    <cofactor evidence="2 10">
        <name>FAD</name>
        <dbReference type="ChEBI" id="CHEBI:57692"/>
    </cofactor>
</comment>
<reference evidence="13 14" key="2">
    <citation type="submission" date="2015-05" db="EMBL/GenBank/DDBJ databases">
        <authorList>
            <person name="Morales-Cruz A."/>
            <person name="Amrine K.C."/>
            <person name="Cantu D."/>
        </authorList>
    </citation>
    <scope>NUCLEOTIDE SEQUENCE [LARGE SCALE GENOMIC DNA]</scope>
    <source>
        <strain evidence="13">UCRPC4</strain>
    </source>
</reference>
<evidence type="ECO:0000313" key="13">
    <source>
        <dbReference type="EMBL" id="KKY16559.1"/>
    </source>
</evidence>
<dbReference type="SUPFAM" id="SSF63380">
    <property type="entry name" value="Riboflavin synthase domain-like"/>
    <property type="match status" value="1"/>
</dbReference>
<gene>
    <name evidence="10" type="primary">TAH18</name>
    <name evidence="13" type="ORF">UCRPC4_g05896</name>
</gene>
<dbReference type="Gene3D" id="1.20.990.10">
    <property type="entry name" value="NADPH-cytochrome p450 Reductase, Chain A, domain 3"/>
    <property type="match status" value="1"/>
</dbReference>
<keyword evidence="7 10" id="KW-0521">NADP</keyword>
<feature type="domain" description="Flavodoxin-like" evidence="11">
    <location>
        <begin position="10"/>
        <end position="154"/>
    </location>
</feature>
<feature type="binding site" evidence="10">
    <location>
        <begin position="438"/>
        <end position="441"/>
    </location>
    <ligand>
        <name>FAD</name>
        <dbReference type="ChEBI" id="CHEBI:57692"/>
    </ligand>
</feature>
<comment type="subunit">
    <text evidence="10">Interacts with DRE2; as part of the cytosolic iron-sulfur (Fe-S) protein assembly (CIA) machinery.</text>
</comment>
<dbReference type="Gene3D" id="2.40.30.10">
    <property type="entry name" value="Translation factors"/>
    <property type="match status" value="1"/>
</dbReference>
<dbReference type="AlphaFoldDB" id="A0A0G2E1B6"/>
<comment type="caution">
    <text evidence="10">Lacks conserved residue(s) required for the propagation of feature annotation.</text>
</comment>
<feature type="binding site" evidence="10">
    <location>
        <position position="369"/>
    </location>
    <ligand>
        <name>FAD</name>
        <dbReference type="ChEBI" id="CHEBI:57692"/>
    </ligand>
</feature>
<feature type="binding site" evidence="10">
    <location>
        <begin position="549"/>
        <end position="553"/>
    </location>
    <ligand>
        <name>NADP(+)</name>
        <dbReference type="ChEBI" id="CHEBI:58349"/>
    </ligand>
</feature>
<dbReference type="Pfam" id="PF00175">
    <property type="entry name" value="NAD_binding_1"/>
    <property type="match status" value="1"/>
</dbReference>
<dbReference type="GO" id="GO:0005739">
    <property type="term" value="C:mitochondrion"/>
    <property type="evidence" value="ECO:0007669"/>
    <property type="project" value="UniProtKB-SubCell"/>
</dbReference>
<dbReference type="EMBL" id="LCWF01000160">
    <property type="protein sequence ID" value="KKY16559.1"/>
    <property type="molecule type" value="Genomic_DNA"/>
</dbReference>
<organism evidence="13 14">
    <name type="scientific">Phaeomoniella chlamydospora</name>
    <name type="common">Phaeoacremonium chlamydosporum</name>
    <dbReference type="NCBI Taxonomy" id="158046"/>
    <lineage>
        <taxon>Eukaryota</taxon>
        <taxon>Fungi</taxon>
        <taxon>Dikarya</taxon>
        <taxon>Ascomycota</taxon>
        <taxon>Pezizomycotina</taxon>
        <taxon>Eurotiomycetes</taxon>
        <taxon>Chaetothyriomycetidae</taxon>
        <taxon>Phaeomoniellales</taxon>
        <taxon>Phaeomoniellaceae</taxon>
        <taxon>Phaeomoniella</taxon>
    </lineage>
</organism>
<comment type="subcellular location">
    <subcellularLocation>
        <location evidence="10">Cytoplasm</location>
    </subcellularLocation>
    <subcellularLocation>
        <location evidence="10">Mitochondrion</location>
    </subcellularLocation>
    <text evidence="10">Relocalizes to mitochondria after H(2)O(2) exposure.</text>
</comment>
<dbReference type="GO" id="GO:0160246">
    <property type="term" value="F:NADPH-iron-sulfur [2Fe-2S] protein oxidoreductase activity"/>
    <property type="evidence" value="ECO:0007669"/>
    <property type="project" value="EnsemblFungi"/>
</dbReference>
<dbReference type="Gene3D" id="3.40.50.360">
    <property type="match status" value="1"/>
</dbReference>
<accession>A0A0G2E1B6</accession>
<comment type="cofactor">
    <cofactor evidence="1 10">
        <name>FMN</name>
        <dbReference type="ChEBI" id="CHEBI:58210"/>
    </cofactor>
</comment>
<dbReference type="PRINTS" id="PR00371">
    <property type="entry name" value="FPNCR"/>
</dbReference>
<dbReference type="PRINTS" id="PR00369">
    <property type="entry name" value="FLAVODOXIN"/>
</dbReference>
<dbReference type="GO" id="GO:0006809">
    <property type="term" value="P:nitric oxide biosynthetic process"/>
    <property type="evidence" value="ECO:0007669"/>
    <property type="project" value="EnsemblFungi"/>
</dbReference>
<dbReference type="InterPro" id="IPR039261">
    <property type="entry name" value="FNR_nucleotide-bd"/>
</dbReference>
<feature type="binding site" evidence="10">
    <location>
        <position position="136"/>
    </location>
    <ligand>
        <name>FMN</name>
        <dbReference type="ChEBI" id="CHEBI:58210"/>
    </ligand>
</feature>